<dbReference type="PANTHER" id="PTHR40940">
    <property type="entry name" value="PROTEIN BATD-RELATED"/>
    <property type="match status" value="1"/>
</dbReference>
<evidence type="ECO:0000256" key="2">
    <source>
        <dbReference type="SAM" id="SignalP"/>
    </source>
</evidence>
<dbReference type="PANTHER" id="PTHR40940:SF2">
    <property type="entry name" value="BATD"/>
    <property type="match status" value="1"/>
</dbReference>
<reference evidence="3 6" key="2">
    <citation type="submission" date="2024-02" db="EMBL/GenBank/DDBJ databases">
        <title>Comparative Genomic Analysis of Flavobacterium Species Causing Columnaris Disease of Freshwater Fish in Thailand: Insights into Virulence and Resistance Mechanisms.</title>
        <authorList>
            <person name="Nguyen D."/>
            <person name="Chokmangmeepisarn P."/>
            <person name="Khianchaikhan K."/>
            <person name="Morishita M."/>
            <person name="Bunnoy A."/>
            <person name="Rodkhum C."/>
        </authorList>
    </citation>
    <scope>NUCLEOTIDE SEQUENCE [LARGE SCALE GENOMIC DNA]</scope>
    <source>
        <strain evidence="3 6">KCRT2007</strain>
    </source>
</reference>
<keyword evidence="1" id="KW-1133">Transmembrane helix</keyword>
<evidence type="ECO:0000256" key="1">
    <source>
        <dbReference type="SAM" id="Phobius"/>
    </source>
</evidence>
<dbReference type="RefSeq" id="WP_088391806.1">
    <property type="nucleotide sequence ID" value="NZ_CP097869.1"/>
</dbReference>
<organism evidence="4 5">
    <name type="scientific">Flavobacterium davisii</name>
    <dbReference type="NCBI Taxonomy" id="2906077"/>
    <lineage>
        <taxon>Bacteria</taxon>
        <taxon>Pseudomonadati</taxon>
        <taxon>Bacteroidota</taxon>
        <taxon>Flavobacteriia</taxon>
        <taxon>Flavobacteriales</taxon>
        <taxon>Flavobacteriaceae</taxon>
        <taxon>Flavobacterium</taxon>
    </lineage>
</organism>
<keyword evidence="1" id="KW-0812">Transmembrane</keyword>
<dbReference type="Proteomes" id="UP000197768">
    <property type="component" value="Unassembled WGS sequence"/>
</dbReference>
<comment type="caution">
    <text evidence="4">The sequence shown here is derived from an EMBL/GenBank/DDBJ whole genome shotgun (WGS) entry which is preliminary data.</text>
</comment>
<keyword evidence="6" id="KW-1185">Reference proteome</keyword>
<feature type="transmembrane region" description="Helical" evidence="1">
    <location>
        <begin position="451"/>
        <end position="474"/>
    </location>
</feature>
<evidence type="ECO:0000313" key="3">
    <source>
        <dbReference type="EMBL" id="MFK7049614.1"/>
    </source>
</evidence>
<evidence type="ECO:0000313" key="5">
    <source>
        <dbReference type="Proteomes" id="UP000197768"/>
    </source>
</evidence>
<sequence length="598" mass="66814">MKKLFFILILFCVKITAQVQFVTNVSKNNLGINERLRIDFTMNDDGDNFDPPTFDGFRIIGGPNQSVSYSWVNGRKSYEKTYSYFLQPTKKGTFLIKGASIEINGQVYRSNAVKITIGNAVQEEHDPYDPYGGGSPYYQQQRQQAPPSSAMGKEGVHLVAEISNNNPYLNEPITVVYKIYVSHRSGVGGWQETQNPKYNNFWSQNIDIKQLQVEEGKFKGEMYRYAILRKTVLYPQKTGKLVIEPLTLDVEVEVPSGDVDFFGRPIMTMGHKKVSAGAKNIIVKALPEAGKPTDFTGAVGNFDFKVNPSKTSVKAGESIDLKITVSGKGNLKLFTLPKPIVPSSLEMYDPQHQESVQTALSGMTGNIQDTYTIIPQSEGKYLIKPMTFTYFDLTSKSYKSVTSKEITLFVEKGNNLAGNTISSNKSKVTAASTFGFIKTKTHLQSQATSDFLGSGLFYILLIIPFLAIPLIIVLRRKKEERDADVTGNKIKLSNKLAKKYLSEAQKQLANKEPFYIALERALHNFLKAKLYIETSDMSKDKICELLLQKKANEDTVAQFIALVESCEFARYAPSTSTSIQNDYNLAVSIISNLEKQIV</sequence>
<feature type="chain" id="PRO_5015078387" evidence="2">
    <location>
        <begin position="20"/>
        <end position="598"/>
    </location>
</feature>
<dbReference type="Pfam" id="PF13584">
    <property type="entry name" value="BatD"/>
    <property type="match status" value="2"/>
</dbReference>
<protein>
    <submittedName>
        <fullName evidence="3">BatD family protein</fullName>
    </submittedName>
    <submittedName>
        <fullName evidence="4">BatD protein</fullName>
    </submittedName>
</protein>
<dbReference type="AlphaFoldDB" id="A0A2D0AIN4"/>
<keyword evidence="2" id="KW-0732">Signal</keyword>
<name>A0A2D0AIN4_9FLAO</name>
<reference evidence="4 5" key="1">
    <citation type="journal article" date="2017" name="Infect. Genet. Evol.">
        <title>Comparative genome analysis of fish pathogen Flavobacterium columnare reveals extensive sequence diversity within the species.</title>
        <authorList>
            <person name="Kayansamruaj P."/>
            <person name="Dong H.T."/>
            <person name="Hirono I."/>
            <person name="Kondo H."/>
            <person name="Senapin S."/>
            <person name="Rodkhum C."/>
        </authorList>
    </citation>
    <scope>NUCLEOTIDE SEQUENCE [LARGE SCALE GENOMIC DNA]</scope>
    <source>
        <strain evidence="4 5">1215</strain>
    </source>
</reference>
<evidence type="ECO:0000313" key="4">
    <source>
        <dbReference type="EMBL" id="OWP84433.1"/>
    </source>
</evidence>
<feature type="signal peptide" evidence="2">
    <location>
        <begin position="1"/>
        <end position="19"/>
    </location>
</feature>
<dbReference type="EMBL" id="JAZGZR010000014">
    <property type="protein sequence ID" value="MFK7049614.1"/>
    <property type="molecule type" value="Genomic_DNA"/>
</dbReference>
<dbReference type="InterPro" id="IPR025738">
    <property type="entry name" value="BatD"/>
</dbReference>
<gene>
    <name evidence="4" type="ORF">BWK59_05445</name>
    <name evidence="3" type="ORF">V3Q77_06895</name>
</gene>
<proteinExistence type="predicted"/>
<dbReference type="EMBL" id="MTCZ01000036">
    <property type="protein sequence ID" value="OWP84433.1"/>
    <property type="molecule type" value="Genomic_DNA"/>
</dbReference>
<dbReference type="Proteomes" id="UP001621813">
    <property type="component" value="Unassembled WGS sequence"/>
</dbReference>
<accession>A0A2D0AIN4</accession>
<keyword evidence="1" id="KW-0472">Membrane</keyword>
<evidence type="ECO:0000313" key="6">
    <source>
        <dbReference type="Proteomes" id="UP001621813"/>
    </source>
</evidence>